<evidence type="ECO:0000313" key="3">
    <source>
        <dbReference type="EMBL" id="SBT67246.1"/>
    </source>
</evidence>
<dbReference type="STRING" id="946078.GA0070622_4300"/>
<organism evidence="3 4">
    <name type="scientific">Micromonospora sediminicola</name>
    <dbReference type="NCBI Taxonomy" id="946078"/>
    <lineage>
        <taxon>Bacteria</taxon>
        <taxon>Bacillati</taxon>
        <taxon>Actinomycetota</taxon>
        <taxon>Actinomycetes</taxon>
        <taxon>Micromonosporales</taxon>
        <taxon>Micromonosporaceae</taxon>
        <taxon>Micromonospora</taxon>
    </lineage>
</organism>
<reference evidence="4" key="1">
    <citation type="submission" date="2016-06" db="EMBL/GenBank/DDBJ databases">
        <authorList>
            <person name="Varghese N."/>
            <person name="Submissions Spin"/>
        </authorList>
    </citation>
    <scope>NUCLEOTIDE SEQUENCE [LARGE SCALE GENOMIC DNA]</scope>
    <source>
        <strain evidence="4">DSM 45794</strain>
    </source>
</reference>
<dbReference type="Proteomes" id="UP000199558">
    <property type="component" value="Unassembled WGS sequence"/>
</dbReference>
<feature type="compositionally biased region" description="Basic and acidic residues" evidence="1">
    <location>
        <begin position="1"/>
        <end position="10"/>
    </location>
</feature>
<proteinExistence type="predicted"/>
<evidence type="ECO:0000256" key="2">
    <source>
        <dbReference type="SAM" id="Phobius"/>
    </source>
</evidence>
<protein>
    <submittedName>
        <fullName evidence="3">Uncharacterized protein</fullName>
    </submittedName>
</protein>
<keyword evidence="4" id="KW-1185">Reference proteome</keyword>
<keyword evidence="2" id="KW-1133">Transmembrane helix</keyword>
<dbReference type="EMBL" id="FLRH01000003">
    <property type="protein sequence ID" value="SBT67246.1"/>
    <property type="molecule type" value="Genomic_DNA"/>
</dbReference>
<keyword evidence="2" id="KW-0812">Transmembrane</keyword>
<evidence type="ECO:0000256" key="1">
    <source>
        <dbReference type="SAM" id="MobiDB-lite"/>
    </source>
</evidence>
<dbReference type="AlphaFoldDB" id="A0A1A9BDS8"/>
<name>A0A1A9BDS8_9ACTN</name>
<keyword evidence="2" id="KW-0472">Membrane</keyword>
<accession>A0A1A9BDS8</accession>
<feature type="transmembrane region" description="Helical" evidence="2">
    <location>
        <begin position="89"/>
        <end position="112"/>
    </location>
</feature>
<sequence>MRQPRVDRPGPPRPFASSTRRLTRRPARGPHPLLRLALLVAVTLGVFGMHTLGHPAEAGAGALHAGHASTVHASVTAPAADGSPGHHDGMHAFTVCLAVLGGAMVLGALSLLRHRRRISGAPLGLRSRDIRPDRGPPRRPIGLRLRAGTVLRT</sequence>
<gene>
    <name evidence="3" type="ORF">GA0070622_4300</name>
</gene>
<evidence type="ECO:0000313" key="4">
    <source>
        <dbReference type="Proteomes" id="UP000199558"/>
    </source>
</evidence>
<feature type="region of interest" description="Disordered" evidence="1">
    <location>
        <begin position="1"/>
        <end position="28"/>
    </location>
</feature>